<organism evidence="1">
    <name type="scientific">Myoviridae sp. ctXho31</name>
    <dbReference type="NCBI Taxonomy" id="2825122"/>
    <lineage>
        <taxon>Viruses</taxon>
        <taxon>Duplodnaviria</taxon>
        <taxon>Heunggongvirae</taxon>
        <taxon>Uroviricota</taxon>
        <taxon>Caudoviricetes</taxon>
    </lineage>
</organism>
<dbReference type="EMBL" id="BK015950">
    <property type="protein sequence ID" value="DAF86659.1"/>
    <property type="molecule type" value="Genomic_DNA"/>
</dbReference>
<proteinExistence type="predicted"/>
<sequence>MKVKALDTYKRLNIRDAELDKIPEAGEIFEITKERYYVLTHNNAYNEVFVEKVEEIETAVKKNKSEKAIKKVK</sequence>
<accession>A0A8S5TWU0</accession>
<protein>
    <submittedName>
        <fullName evidence="1">Uncharacterized protein</fullName>
    </submittedName>
</protein>
<reference evidence="1" key="1">
    <citation type="journal article" date="2021" name="Proc. Natl. Acad. Sci. U.S.A.">
        <title>A Catalog of Tens of Thousands of Viruses from Human Metagenomes Reveals Hidden Associations with Chronic Diseases.</title>
        <authorList>
            <person name="Tisza M.J."/>
            <person name="Buck C.B."/>
        </authorList>
    </citation>
    <scope>NUCLEOTIDE SEQUENCE</scope>
    <source>
        <strain evidence="1">CtXho31</strain>
    </source>
</reference>
<evidence type="ECO:0000313" key="1">
    <source>
        <dbReference type="EMBL" id="DAF86659.1"/>
    </source>
</evidence>
<name>A0A8S5TWU0_9CAUD</name>